<protein>
    <submittedName>
        <fullName evidence="1">Uncharacterized protein</fullName>
    </submittedName>
</protein>
<evidence type="ECO:0000313" key="1">
    <source>
        <dbReference type="EMBL" id="KAK3080564.1"/>
    </source>
</evidence>
<proteinExistence type="predicted"/>
<dbReference type="EMBL" id="JAWDJW010000505">
    <property type="protein sequence ID" value="KAK3080564.1"/>
    <property type="molecule type" value="Genomic_DNA"/>
</dbReference>
<reference evidence="1" key="1">
    <citation type="submission" date="2024-09" db="EMBL/GenBank/DDBJ databases">
        <title>Black Yeasts Isolated from many extreme environments.</title>
        <authorList>
            <person name="Coleine C."/>
            <person name="Stajich J.E."/>
            <person name="Selbmann L."/>
        </authorList>
    </citation>
    <scope>NUCLEOTIDE SEQUENCE</scope>
    <source>
        <strain evidence="1">CCFEE 5737</strain>
    </source>
</reference>
<comment type="caution">
    <text evidence="1">The sequence shown here is derived from an EMBL/GenBank/DDBJ whole genome shotgun (WGS) entry which is preliminary data.</text>
</comment>
<organism evidence="1 2">
    <name type="scientific">Coniosporium uncinatum</name>
    <dbReference type="NCBI Taxonomy" id="93489"/>
    <lineage>
        <taxon>Eukaryota</taxon>
        <taxon>Fungi</taxon>
        <taxon>Dikarya</taxon>
        <taxon>Ascomycota</taxon>
        <taxon>Pezizomycotina</taxon>
        <taxon>Dothideomycetes</taxon>
        <taxon>Dothideomycetes incertae sedis</taxon>
        <taxon>Coniosporium</taxon>
    </lineage>
</organism>
<keyword evidence="2" id="KW-1185">Reference proteome</keyword>
<dbReference type="Proteomes" id="UP001186974">
    <property type="component" value="Unassembled WGS sequence"/>
</dbReference>
<evidence type="ECO:0000313" key="2">
    <source>
        <dbReference type="Proteomes" id="UP001186974"/>
    </source>
</evidence>
<name>A0ACC3DUS6_9PEZI</name>
<accession>A0ACC3DUS6</accession>
<gene>
    <name evidence="1" type="ORF">LTS18_000216</name>
</gene>
<sequence length="262" mass="28800">MNGDTYPRTAANKVNRYKERANYDVDFIHNLINTTPVVHISFLADPSNPTPVILPMIGQIGTYEHDEEPHCYLHGYVSSRIMRLGSNAEAGLPISIAATKLDGLVLSLTPNSHSYNYRSAVLQGSATVVEDVNEKVWAMHLVTNGVVEQRWENTRTPPDNVEMQSTRILKVKIESASAKVREGGPGDDKKDTDRGDVVSKTWTGVVPVYERLGAPIASNYNKVGKIPGYLKSFVDTQNEGAQRQANEAAMKVYGAGKKKADD</sequence>